<name>A0A6P1VQC1_9BACT</name>
<dbReference type="Proteomes" id="UP000464577">
    <property type="component" value="Chromosome"/>
</dbReference>
<proteinExistence type="predicted"/>
<dbReference type="AlphaFoldDB" id="A0A6P1VQC1"/>
<evidence type="ECO:0000313" key="1">
    <source>
        <dbReference type="EMBL" id="QHV94618.1"/>
    </source>
</evidence>
<keyword evidence="2" id="KW-1185">Reference proteome</keyword>
<gene>
    <name evidence="1" type="ORF">GJR95_06145</name>
</gene>
<evidence type="ECO:0000313" key="2">
    <source>
        <dbReference type="Proteomes" id="UP000464577"/>
    </source>
</evidence>
<reference evidence="1 2" key="1">
    <citation type="submission" date="2019-11" db="EMBL/GenBank/DDBJ databases">
        <title>Spirosoma endbachense sp. nov., isolated from a natural salt meadow.</title>
        <authorList>
            <person name="Rojas J."/>
            <person name="Ambika Manirajan B."/>
            <person name="Ratering S."/>
            <person name="Suarez C."/>
            <person name="Geissler-Plaum R."/>
            <person name="Schnell S."/>
        </authorList>
    </citation>
    <scope>NUCLEOTIDE SEQUENCE [LARGE SCALE GENOMIC DNA]</scope>
    <source>
        <strain evidence="1 2">I-24</strain>
    </source>
</reference>
<organism evidence="1 2">
    <name type="scientific">Spirosoma endbachense</name>
    <dbReference type="NCBI Taxonomy" id="2666025"/>
    <lineage>
        <taxon>Bacteria</taxon>
        <taxon>Pseudomonadati</taxon>
        <taxon>Bacteroidota</taxon>
        <taxon>Cytophagia</taxon>
        <taxon>Cytophagales</taxon>
        <taxon>Cytophagaceae</taxon>
        <taxon>Spirosoma</taxon>
    </lineage>
</organism>
<dbReference type="EMBL" id="CP045997">
    <property type="protein sequence ID" value="QHV94618.1"/>
    <property type="molecule type" value="Genomic_DNA"/>
</dbReference>
<protein>
    <submittedName>
        <fullName evidence="1">Uncharacterized protein</fullName>
    </submittedName>
</protein>
<accession>A0A6P1VQC1</accession>
<sequence>MAINNLHSRWFTKENCDCILNLLYKNSEKLDTQLLNKHYIRKAFGGSRLFSIGVFIFSLFTTSITDLQAQAQVLSISSLLKLTDLSRDEIEDFIMNKGYTFYDVKALNSNYMLYTYTSKLGMANTRVKSVMLVYYLDNTLVQAGFLTSSRTEYLELKRQIKELKYVFNSSKIGKDDWLTNFYSNPKKGKYTIKTRQKYLEQINSNEFVIEVTLVRL</sequence>
<dbReference type="KEGG" id="senf:GJR95_06145"/>